<protein>
    <submittedName>
        <fullName evidence="1">Uncharacterized protein</fullName>
    </submittedName>
</protein>
<evidence type="ECO:0000313" key="2">
    <source>
        <dbReference type="Proteomes" id="UP000752171"/>
    </source>
</evidence>
<name>A0A8T2LMW4_ASTMX</name>
<dbReference type="AlphaFoldDB" id="A0A8T2LMW4"/>
<proteinExistence type="predicted"/>
<comment type="caution">
    <text evidence="1">The sequence shown here is derived from an EMBL/GenBank/DDBJ whole genome shotgun (WGS) entry which is preliminary data.</text>
</comment>
<accession>A0A8T2LMW4</accession>
<gene>
    <name evidence="1" type="ORF">AMEX_G14133</name>
</gene>
<dbReference type="EMBL" id="JAICCE010000011">
    <property type="protein sequence ID" value="KAG9271242.1"/>
    <property type="molecule type" value="Genomic_DNA"/>
</dbReference>
<evidence type="ECO:0000313" key="1">
    <source>
        <dbReference type="EMBL" id="KAG9271242.1"/>
    </source>
</evidence>
<sequence length="113" mass="12418">MKVNLNVKVNFFYNILVNDADVIIEVLEVLEDDVVTVSVEPVGDQVIIIVDEAGINKQETTAGLVVELLKEVERVNGRPIDFKAGIQILPADDIDEDADDQATEQLVSIISEI</sequence>
<organism evidence="1 2">
    <name type="scientific">Astyanax mexicanus</name>
    <name type="common">Blind cave fish</name>
    <name type="synonym">Astyanax fasciatus mexicanus</name>
    <dbReference type="NCBI Taxonomy" id="7994"/>
    <lineage>
        <taxon>Eukaryota</taxon>
        <taxon>Metazoa</taxon>
        <taxon>Chordata</taxon>
        <taxon>Craniata</taxon>
        <taxon>Vertebrata</taxon>
        <taxon>Euteleostomi</taxon>
        <taxon>Actinopterygii</taxon>
        <taxon>Neopterygii</taxon>
        <taxon>Teleostei</taxon>
        <taxon>Ostariophysi</taxon>
        <taxon>Characiformes</taxon>
        <taxon>Characoidei</taxon>
        <taxon>Acestrorhamphidae</taxon>
        <taxon>Acestrorhamphinae</taxon>
        <taxon>Astyanax</taxon>
    </lineage>
</organism>
<reference evidence="1 2" key="1">
    <citation type="submission" date="2021-07" db="EMBL/GenBank/DDBJ databases">
        <authorList>
            <person name="Imarazene B."/>
            <person name="Zahm M."/>
            <person name="Klopp C."/>
            <person name="Cabau C."/>
            <person name="Beille S."/>
            <person name="Jouanno E."/>
            <person name="Castinel A."/>
            <person name="Lluch J."/>
            <person name="Gil L."/>
            <person name="Kuchtly C."/>
            <person name="Lopez Roques C."/>
            <person name="Donnadieu C."/>
            <person name="Parrinello H."/>
            <person name="Journot L."/>
            <person name="Du K."/>
            <person name="Schartl M."/>
            <person name="Retaux S."/>
            <person name="Guiguen Y."/>
        </authorList>
    </citation>
    <scope>NUCLEOTIDE SEQUENCE [LARGE SCALE GENOMIC DNA]</scope>
    <source>
        <strain evidence="1">Pach_M1</strain>
        <tissue evidence="1">Testis</tissue>
    </source>
</reference>
<dbReference type="Proteomes" id="UP000752171">
    <property type="component" value="Unassembled WGS sequence"/>
</dbReference>